<accession>A0ABT1S878</accession>
<dbReference type="Pfam" id="PF00561">
    <property type="entry name" value="Abhydrolase_1"/>
    <property type="match status" value="1"/>
</dbReference>
<gene>
    <name evidence="2" type="ORF">NE686_05570</name>
</gene>
<evidence type="ECO:0000313" key="2">
    <source>
        <dbReference type="EMBL" id="MCQ4922545.1"/>
    </source>
</evidence>
<sequence length="303" mass="34093">MQICIFLIIIMAFSIIIQYRSDIKTAYKRLEDYNIKTIETEFGMMTYVDEGTGEAVLISHGIFGGYDQGFVSLNQITGINYRKISISRFGYPGSELPRNPTPENQAKVFNKLLDELGIEQAYILATSAGGGAGLRFALNCPERVKGLILLSSGVPDKQRSTKEIKELGMMGPPEFLVNDFPMWFSMKYFGFIFDSMMGSKVNSSTLFETMLPVSPRRQGIIMDTNITNIDMTLHYDEYPIEKLKSPVLVIHAKDDPMAKYENIEKLLARIEAETAIFETDGHTIDGNDGEVNKAIEKFIDKTK</sequence>
<dbReference type="RefSeq" id="WP_256310766.1">
    <property type="nucleotide sequence ID" value="NZ_JANGAC010000003.1"/>
</dbReference>
<dbReference type="InterPro" id="IPR000073">
    <property type="entry name" value="AB_hydrolase_1"/>
</dbReference>
<protein>
    <submittedName>
        <fullName evidence="2">Alpha/beta hydrolase</fullName>
    </submittedName>
</protein>
<dbReference type="PANTHER" id="PTHR43433">
    <property type="entry name" value="HYDROLASE, ALPHA/BETA FOLD FAMILY PROTEIN"/>
    <property type="match status" value="1"/>
</dbReference>
<dbReference type="Proteomes" id="UP001524478">
    <property type="component" value="Unassembled WGS sequence"/>
</dbReference>
<feature type="domain" description="AB hydrolase-1" evidence="1">
    <location>
        <begin position="55"/>
        <end position="176"/>
    </location>
</feature>
<comment type="caution">
    <text evidence="2">The sequence shown here is derived from an EMBL/GenBank/DDBJ whole genome shotgun (WGS) entry which is preliminary data.</text>
</comment>
<name>A0ABT1S878_9FIRM</name>
<dbReference type="SUPFAM" id="SSF53474">
    <property type="entry name" value="alpha/beta-Hydrolases"/>
    <property type="match status" value="1"/>
</dbReference>
<dbReference type="InterPro" id="IPR050471">
    <property type="entry name" value="AB_hydrolase"/>
</dbReference>
<keyword evidence="2" id="KW-0378">Hydrolase</keyword>
<dbReference type="GO" id="GO:0016787">
    <property type="term" value="F:hydrolase activity"/>
    <property type="evidence" value="ECO:0007669"/>
    <property type="project" value="UniProtKB-KW"/>
</dbReference>
<dbReference type="InterPro" id="IPR029058">
    <property type="entry name" value="AB_hydrolase_fold"/>
</dbReference>
<dbReference type="PANTHER" id="PTHR43433:SF5">
    <property type="entry name" value="AB HYDROLASE-1 DOMAIN-CONTAINING PROTEIN"/>
    <property type="match status" value="1"/>
</dbReference>
<reference evidence="2 3" key="1">
    <citation type="submission" date="2022-06" db="EMBL/GenBank/DDBJ databases">
        <title>Isolation of gut microbiota from human fecal samples.</title>
        <authorList>
            <person name="Pamer E.G."/>
            <person name="Barat B."/>
            <person name="Waligurski E."/>
            <person name="Medina S."/>
            <person name="Paddock L."/>
            <person name="Mostad J."/>
        </authorList>
    </citation>
    <scope>NUCLEOTIDE SEQUENCE [LARGE SCALE GENOMIC DNA]</scope>
    <source>
        <strain evidence="2 3">DFI.7.95</strain>
    </source>
</reference>
<dbReference type="Gene3D" id="3.40.50.1820">
    <property type="entry name" value="alpha/beta hydrolase"/>
    <property type="match status" value="1"/>
</dbReference>
<proteinExistence type="predicted"/>
<evidence type="ECO:0000259" key="1">
    <source>
        <dbReference type="Pfam" id="PF00561"/>
    </source>
</evidence>
<keyword evidence="3" id="KW-1185">Reference proteome</keyword>
<evidence type="ECO:0000313" key="3">
    <source>
        <dbReference type="Proteomes" id="UP001524478"/>
    </source>
</evidence>
<organism evidence="2 3">
    <name type="scientific">Tissierella carlieri</name>
    <dbReference type="NCBI Taxonomy" id="689904"/>
    <lineage>
        <taxon>Bacteria</taxon>
        <taxon>Bacillati</taxon>
        <taxon>Bacillota</taxon>
        <taxon>Tissierellia</taxon>
        <taxon>Tissierellales</taxon>
        <taxon>Tissierellaceae</taxon>
        <taxon>Tissierella</taxon>
    </lineage>
</organism>
<dbReference type="PRINTS" id="PR00111">
    <property type="entry name" value="ABHYDROLASE"/>
</dbReference>
<dbReference type="EMBL" id="JANGAC010000003">
    <property type="protein sequence ID" value="MCQ4922545.1"/>
    <property type="molecule type" value="Genomic_DNA"/>
</dbReference>